<evidence type="ECO:0000256" key="2">
    <source>
        <dbReference type="SAM" id="MobiDB-lite"/>
    </source>
</evidence>
<feature type="region of interest" description="Disordered" evidence="2">
    <location>
        <begin position="1"/>
        <end position="23"/>
    </location>
</feature>
<protein>
    <submittedName>
        <fullName evidence="3">Uncharacterized protein</fullName>
    </submittedName>
</protein>
<dbReference type="VEuPathDB" id="CryptoDB:Cvel_11869"/>
<evidence type="ECO:0000313" key="3">
    <source>
        <dbReference type="EMBL" id="CEM53307.1"/>
    </source>
</evidence>
<feature type="compositionally biased region" description="Polar residues" evidence="2">
    <location>
        <begin position="1"/>
        <end position="10"/>
    </location>
</feature>
<proteinExistence type="predicted"/>
<accession>A0A0G4I8I1</accession>
<feature type="region of interest" description="Disordered" evidence="2">
    <location>
        <begin position="228"/>
        <end position="324"/>
    </location>
</feature>
<reference evidence="3" key="1">
    <citation type="submission" date="2014-11" db="EMBL/GenBank/DDBJ databases">
        <authorList>
            <person name="Otto D Thomas"/>
            <person name="Naeem Raeece"/>
        </authorList>
    </citation>
    <scope>NUCLEOTIDE SEQUENCE</scope>
</reference>
<gene>
    <name evidence="3" type="ORF">Cvel_11869</name>
</gene>
<feature type="compositionally biased region" description="Low complexity" evidence="2">
    <location>
        <begin position="528"/>
        <end position="555"/>
    </location>
</feature>
<name>A0A0G4I8I1_9ALVE</name>
<dbReference type="EMBL" id="CDMZ01005616">
    <property type="protein sequence ID" value="CEM53307.1"/>
    <property type="molecule type" value="Genomic_DNA"/>
</dbReference>
<feature type="compositionally biased region" description="Low complexity" evidence="2">
    <location>
        <begin position="257"/>
        <end position="267"/>
    </location>
</feature>
<feature type="region of interest" description="Disordered" evidence="2">
    <location>
        <begin position="519"/>
        <end position="603"/>
    </location>
</feature>
<sequence>MPKNSETPNKTDGAARGSTDSVPGQVVALGDILSAEDVLKGLNDEGLSNSNSNSESGVTDLSFLKSGFVESVLDIVHTYQDIKEKVQLGHTLSPSNTREAEVNVMSPAARAYDARNSSYAAAASYQATGGATMDASPSTHLNGSVGNPSSLLQRCQSAGISLEDGITLEVGMDELKRAMKEMEDLLTDEKRKNTILEKKLSEERAKAVGAEMERDEIKSVLLALQGQQQQDLPPIVGNDPTDPDAPSTVPSRPPPQAAAAAAAAAAAMTTNETPRLPVPPAPPPPPPEVPSHGPTPVSVRSRAPSASNRLASPTASRSTAQAGSLSRLLARKVTISKAEYDALIRTKKRLHEVQIFNEMNFRIQKANMETSGFETSYHDPDPSSLYREFGDPDDPSQKEWKRNMKEFEGTGKPEYQPPPNVAPRSSLAGEDFFPEEHTWPLCKQLIRQLYRDQLKWDKDRKKFLEEKDRMSPATLKAQKKSFFDRKREQIERFHLIRLGYFDNFPKHRLPIAYRPGEAVTSPSSNNGAAVATPASASASSRARPAAAFSQSPASSHKQPLGPPSGLQAETSPPSVPLSASFAACADSAQRKTSEDSPNSSLFP</sequence>
<feature type="region of interest" description="Disordered" evidence="2">
    <location>
        <begin position="408"/>
        <end position="427"/>
    </location>
</feature>
<evidence type="ECO:0000256" key="1">
    <source>
        <dbReference type="SAM" id="Coils"/>
    </source>
</evidence>
<feature type="compositionally biased region" description="Polar residues" evidence="2">
    <location>
        <begin position="304"/>
        <end position="324"/>
    </location>
</feature>
<dbReference type="AlphaFoldDB" id="A0A0G4I8I1"/>
<organism evidence="3">
    <name type="scientific">Chromera velia CCMP2878</name>
    <dbReference type="NCBI Taxonomy" id="1169474"/>
    <lineage>
        <taxon>Eukaryota</taxon>
        <taxon>Sar</taxon>
        <taxon>Alveolata</taxon>
        <taxon>Colpodellida</taxon>
        <taxon>Chromeraceae</taxon>
        <taxon>Chromera</taxon>
    </lineage>
</organism>
<feature type="compositionally biased region" description="Pro residues" evidence="2">
    <location>
        <begin position="276"/>
        <end position="289"/>
    </location>
</feature>
<keyword evidence="1" id="KW-0175">Coiled coil</keyword>
<feature type="coiled-coil region" evidence="1">
    <location>
        <begin position="168"/>
        <end position="206"/>
    </location>
</feature>